<dbReference type="STRING" id="983965.A0A2T4C095"/>
<dbReference type="AlphaFoldDB" id="A0A2T4C095"/>
<dbReference type="InterPro" id="IPR036291">
    <property type="entry name" value="NAD(P)-bd_dom_sf"/>
</dbReference>
<dbReference type="CDD" id="cd05289">
    <property type="entry name" value="MDR_like_2"/>
    <property type="match status" value="1"/>
</dbReference>
<dbReference type="SUPFAM" id="SSF50129">
    <property type="entry name" value="GroES-like"/>
    <property type="match status" value="1"/>
</dbReference>
<dbReference type="SMART" id="SM00829">
    <property type="entry name" value="PKS_ER"/>
    <property type="match status" value="1"/>
</dbReference>
<dbReference type="Gene3D" id="3.90.180.10">
    <property type="entry name" value="Medium-chain alcohol dehydrogenases, catalytic domain"/>
    <property type="match status" value="1"/>
</dbReference>
<dbReference type="InterPro" id="IPR020843">
    <property type="entry name" value="ER"/>
</dbReference>
<dbReference type="PANTHER" id="PTHR11695">
    <property type="entry name" value="ALCOHOL DEHYDROGENASE RELATED"/>
    <property type="match status" value="1"/>
</dbReference>
<protein>
    <submittedName>
        <fullName evidence="2">NAD(P)-binding protein</fullName>
    </submittedName>
</protein>
<feature type="domain" description="Enoyl reductase (ER)" evidence="1">
    <location>
        <begin position="16"/>
        <end position="321"/>
    </location>
</feature>
<dbReference type="InterPro" id="IPR011032">
    <property type="entry name" value="GroES-like_sf"/>
</dbReference>
<sequence length="326" mass="34875">MSPLGSSKMKAVQVLGTPENHRVVLSDSLPRPFPTGQQILIRVHAAGITADEVIWPELYASPNRVPGHDISGTIEALGPDYDGPLSLGESVYAMIAADAPQGGQSEYAIAMPNEVAIKPSSISHQQAAALPIPALTAWEAVFQHAKLAQGSKALITGASGAVGAMIVQIAKRLLNVEIIGLASPSNQTLLEELGVTRVVDYSSPDWHDRIHGVDAVFDTVGGETLSKAWRTVKKDGFIATVGDPAPRWAFGRGQPAELQSYPDVKCLHFIVSPDCHILSHVASLIDDGSVRPIPVQMFELEEAVEAWRYASQRGRKGKAVIRFGSE</sequence>
<dbReference type="InterPro" id="IPR050700">
    <property type="entry name" value="YIM1/Zinc_Alcohol_DH_Fams"/>
</dbReference>
<dbReference type="Gene3D" id="3.40.50.720">
    <property type="entry name" value="NAD(P)-binding Rossmann-like Domain"/>
    <property type="match status" value="1"/>
</dbReference>
<dbReference type="Pfam" id="PF13602">
    <property type="entry name" value="ADH_zinc_N_2"/>
    <property type="match status" value="1"/>
</dbReference>
<evidence type="ECO:0000313" key="3">
    <source>
        <dbReference type="Proteomes" id="UP000240760"/>
    </source>
</evidence>
<accession>A0A2T4C095</accession>
<dbReference type="PANTHER" id="PTHR11695:SF294">
    <property type="entry name" value="RETICULON-4-INTERACTING PROTEIN 1, MITOCHONDRIAL"/>
    <property type="match status" value="1"/>
</dbReference>
<evidence type="ECO:0000313" key="2">
    <source>
        <dbReference type="EMBL" id="PTB74988.1"/>
    </source>
</evidence>
<dbReference type="InterPro" id="IPR013154">
    <property type="entry name" value="ADH-like_N"/>
</dbReference>
<dbReference type="OrthoDB" id="3509362at2759"/>
<proteinExistence type="predicted"/>
<dbReference type="Pfam" id="PF08240">
    <property type="entry name" value="ADH_N"/>
    <property type="match status" value="1"/>
</dbReference>
<organism evidence="2 3">
    <name type="scientific">Trichoderma longibrachiatum ATCC 18648</name>
    <dbReference type="NCBI Taxonomy" id="983965"/>
    <lineage>
        <taxon>Eukaryota</taxon>
        <taxon>Fungi</taxon>
        <taxon>Dikarya</taxon>
        <taxon>Ascomycota</taxon>
        <taxon>Pezizomycotina</taxon>
        <taxon>Sordariomycetes</taxon>
        <taxon>Hypocreomycetidae</taxon>
        <taxon>Hypocreales</taxon>
        <taxon>Hypocreaceae</taxon>
        <taxon>Trichoderma</taxon>
    </lineage>
</organism>
<reference evidence="2 3" key="1">
    <citation type="submission" date="2016-07" db="EMBL/GenBank/DDBJ databases">
        <title>Multiple horizontal gene transfer events from other fungi enriched the ability of initially mycotrophic Trichoderma (Ascomycota) to feed on dead plant biomass.</title>
        <authorList>
            <consortium name="DOE Joint Genome Institute"/>
            <person name="Aerts A."/>
            <person name="Atanasova L."/>
            <person name="Chenthamara K."/>
            <person name="Zhang J."/>
            <person name="Grujic M."/>
            <person name="Henrissat B."/>
            <person name="Kuo A."/>
            <person name="Salamov A."/>
            <person name="Lipzen A."/>
            <person name="Labutti K."/>
            <person name="Barry K."/>
            <person name="Miao Y."/>
            <person name="Rahimi M.J."/>
            <person name="Shen Q."/>
            <person name="Grigoriev I.V."/>
            <person name="Kubicek C.P."/>
            <person name="Druzhinina I.S."/>
        </authorList>
    </citation>
    <scope>NUCLEOTIDE SEQUENCE [LARGE SCALE GENOMIC DNA]</scope>
    <source>
        <strain evidence="2 3">ATCC 18648</strain>
    </source>
</reference>
<dbReference type="SUPFAM" id="SSF51735">
    <property type="entry name" value="NAD(P)-binding Rossmann-fold domains"/>
    <property type="match status" value="1"/>
</dbReference>
<evidence type="ECO:0000259" key="1">
    <source>
        <dbReference type="SMART" id="SM00829"/>
    </source>
</evidence>
<name>A0A2T4C095_TRILO</name>
<dbReference type="EMBL" id="KZ679134">
    <property type="protein sequence ID" value="PTB74988.1"/>
    <property type="molecule type" value="Genomic_DNA"/>
</dbReference>
<keyword evidence="3" id="KW-1185">Reference proteome</keyword>
<dbReference type="Proteomes" id="UP000240760">
    <property type="component" value="Unassembled WGS sequence"/>
</dbReference>
<gene>
    <name evidence="2" type="ORF">M440DRAFT_1266446</name>
</gene>
<dbReference type="GO" id="GO:0016491">
    <property type="term" value="F:oxidoreductase activity"/>
    <property type="evidence" value="ECO:0007669"/>
    <property type="project" value="InterPro"/>
</dbReference>